<accession>A0A6G0WAK0</accession>
<dbReference type="AlphaFoldDB" id="A0A6G0WAK0"/>
<comment type="caution">
    <text evidence="1">The sequence shown here is derived from an EMBL/GenBank/DDBJ whole genome shotgun (WGS) entry which is preliminary data.</text>
</comment>
<gene>
    <name evidence="1" type="ORF">Ae201684_016948</name>
</gene>
<protein>
    <submittedName>
        <fullName evidence="1">Uncharacterized protein</fullName>
    </submittedName>
</protein>
<evidence type="ECO:0000313" key="1">
    <source>
        <dbReference type="EMBL" id="KAF0724283.1"/>
    </source>
</evidence>
<reference evidence="1 2" key="1">
    <citation type="submission" date="2019-07" db="EMBL/GenBank/DDBJ databases">
        <title>Genomics analysis of Aphanomyces spp. identifies a new class of oomycete effector associated with host adaptation.</title>
        <authorList>
            <person name="Gaulin E."/>
        </authorList>
    </citation>
    <scope>NUCLEOTIDE SEQUENCE [LARGE SCALE GENOMIC DNA]</scope>
    <source>
        <strain evidence="1 2">ATCC 201684</strain>
    </source>
</reference>
<keyword evidence="2" id="KW-1185">Reference proteome</keyword>
<dbReference type="Proteomes" id="UP000481153">
    <property type="component" value="Unassembled WGS sequence"/>
</dbReference>
<proteinExistence type="predicted"/>
<dbReference type="EMBL" id="VJMJ01000273">
    <property type="protein sequence ID" value="KAF0724283.1"/>
    <property type="molecule type" value="Genomic_DNA"/>
</dbReference>
<name>A0A6G0WAK0_9STRA</name>
<organism evidence="1 2">
    <name type="scientific">Aphanomyces euteiches</name>
    <dbReference type="NCBI Taxonomy" id="100861"/>
    <lineage>
        <taxon>Eukaryota</taxon>
        <taxon>Sar</taxon>
        <taxon>Stramenopiles</taxon>
        <taxon>Oomycota</taxon>
        <taxon>Saprolegniomycetes</taxon>
        <taxon>Saprolegniales</taxon>
        <taxon>Verrucalvaceae</taxon>
        <taxon>Aphanomyces</taxon>
    </lineage>
</organism>
<sequence length="162" mass="17722">MPSMFSSVLRAATPRPSWMPFVSRSNEKLPDCCRRQTPVKPSTHFNAYDGISYRFVDGSLKRRLSATVGGIRVPVCVAQVKMLRRKLEYTAALSPIEEEAAAMCESCLSNKFSRMSKTKCITLTTIMAKTKSKGQLAAAVHVSSNDTSSFKAMASNMVATTA</sequence>
<evidence type="ECO:0000313" key="2">
    <source>
        <dbReference type="Proteomes" id="UP000481153"/>
    </source>
</evidence>
<dbReference type="VEuPathDB" id="FungiDB:AeMF1_021516"/>